<evidence type="ECO:0000256" key="6">
    <source>
        <dbReference type="ARBA" id="ARBA00022822"/>
    </source>
</evidence>
<dbReference type="EC" id="5.3.1.24" evidence="3 9"/>
<dbReference type="InterPro" id="IPR013785">
    <property type="entry name" value="Aldolase_TIM"/>
</dbReference>
<evidence type="ECO:0000313" key="11">
    <source>
        <dbReference type="EMBL" id="SIQ30407.1"/>
    </source>
</evidence>
<dbReference type="Pfam" id="PF00697">
    <property type="entry name" value="PRAI"/>
    <property type="match status" value="1"/>
</dbReference>
<keyword evidence="5 9" id="KW-0028">Amino-acid biosynthesis</keyword>
<evidence type="ECO:0000259" key="10">
    <source>
        <dbReference type="Pfam" id="PF00697"/>
    </source>
</evidence>
<dbReference type="SUPFAM" id="SSF51366">
    <property type="entry name" value="Ribulose-phoshate binding barrel"/>
    <property type="match status" value="1"/>
</dbReference>
<gene>
    <name evidence="9" type="primary">trpF</name>
    <name evidence="11" type="ORF">SAMN05421578_101128</name>
</gene>
<comment type="similarity">
    <text evidence="9">Belongs to the TrpF family.</text>
</comment>
<evidence type="ECO:0000256" key="2">
    <source>
        <dbReference type="ARBA" id="ARBA00004664"/>
    </source>
</evidence>
<dbReference type="RefSeq" id="WP_068590207.1">
    <property type="nucleotide sequence ID" value="NZ_FTNK01000001.1"/>
</dbReference>
<keyword evidence="7 9" id="KW-0057">Aromatic amino acid biosynthesis</keyword>
<organism evidence="11 12">
    <name type="scientific">Paenibacillus macquariensis</name>
    <dbReference type="NCBI Taxonomy" id="948756"/>
    <lineage>
        <taxon>Bacteria</taxon>
        <taxon>Bacillati</taxon>
        <taxon>Bacillota</taxon>
        <taxon>Bacilli</taxon>
        <taxon>Bacillales</taxon>
        <taxon>Paenibacillaceae</taxon>
        <taxon>Paenibacillus</taxon>
    </lineage>
</organism>
<evidence type="ECO:0000256" key="8">
    <source>
        <dbReference type="ARBA" id="ARBA00023235"/>
    </source>
</evidence>
<evidence type="ECO:0000256" key="3">
    <source>
        <dbReference type="ARBA" id="ARBA00012572"/>
    </source>
</evidence>
<keyword evidence="12" id="KW-1185">Reference proteome</keyword>
<sequence>MNNTVVKICGLQDVEVLKSMLNLPVDYIGFVFANSRRQVTAEGANILLQQLQAWQHETRPEGVGVFVNPDMDFLSKVMEQAPLDVIQLHGQEDAVFCEAVKRKFGVKVFKAVSVHSKGTENHSNSIDQHVISKDYVGVIDALLLDTFDPIYGGGSGQTFAWEKQIPHYQEWSSEHGIPLFVAGGLEPNNVGELITKYHPYGVDVSSGVETNGLKDIEKIKAFIERVKQI</sequence>
<dbReference type="InterPro" id="IPR001240">
    <property type="entry name" value="PRAI_dom"/>
</dbReference>
<accession>A0ABY1JJM5</accession>
<reference evidence="11 12" key="1">
    <citation type="submission" date="2017-01" db="EMBL/GenBank/DDBJ databases">
        <authorList>
            <person name="Varghese N."/>
            <person name="Submissions S."/>
        </authorList>
    </citation>
    <scope>NUCLEOTIDE SEQUENCE [LARGE SCALE GENOMIC DNA]</scope>
    <source>
        <strain evidence="11 12">ATCC 23464</strain>
    </source>
</reference>
<keyword evidence="8 9" id="KW-0413">Isomerase</keyword>
<evidence type="ECO:0000256" key="7">
    <source>
        <dbReference type="ARBA" id="ARBA00023141"/>
    </source>
</evidence>
<proteinExistence type="inferred from homology"/>
<name>A0ABY1JJM5_9BACL</name>
<dbReference type="Gene3D" id="3.20.20.70">
    <property type="entry name" value="Aldolase class I"/>
    <property type="match status" value="1"/>
</dbReference>
<dbReference type="CDD" id="cd00405">
    <property type="entry name" value="PRAI"/>
    <property type="match status" value="1"/>
</dbReference>
<evidence type="ECO:0000256" key="9">
    <source>
        <dbReference type="HAMAP-Rule" id="MF_00135"/>
    </source>
</evidence>
<comment type="pathway">
    <text evidence="2 9">Amino-acid biosynthesis; L-tryptophan biosynthesis; L-tryptophan from chorismate: step 3/5.</text>
</comment>
<evidence type="ECO:0000313" key="12">
    <source>
        <dbReference type="Proteomes" id="UP000186666"/>
    </source>
</evidence>
<keyword evidence="6 9" id="KW-0822">Tryptophan biosynthesis</keyword>
<evidence type="ECO:0000256" key="5">
    <source>
        <dbReference type="ARBA" id="ARBA00022605"/>
    </source>
</evidence>
<dbReference type="HAMAP" id="MF_00135">
    <property type="entry name" value="PRAI"/>
    <property type="match status" value="1"/>
</dbReference>
<feature type="domain" description="N-(5'phosphoribosyl) anthranilate isomerase (PRAI)" evidence="10">
    <location>
        <begin position="6"/>
        <end position="224"/>
    </location>
</feature>
<dbReference type="GO" id="GO:0016853">
    <property type="term" value="F:isomerase activity"/>
    <property type="evidence" value="ECO:0007669"/>
    <property type="project" value="UniProtKB-KW"/>
</dbReference>
<evidence type="ECO:0000256" key="1">
    <source>
        <dbReference type="ARBA" id="ARBA00001164"/>
    </source>
</evidence>
<comment type="catalytic activity">
    <reaction evidence="1 9">
        <text>N-(5-phospho-beta-D-ribosyl)anthranilate = 1-(2-carboxyphenylamino)-1-deoxy-D-ribulose 5-phosphate</text>
        <dbReference type="Rhea" id="RHEA:21540"/>
        <dbReference type="ChEBI" id="CHEBI:18277"/>
        <dbReference type="ChEBI" id="CHEBI:58613"/>
        <dbReference type="EC" id="5.3.1.24"/>
    </reaction>
</comment>
<dbReference type="PANTHER" id="PTHR42894:SF1">
    <property type="entry name" value="N-(5'-PHOSPHORIBOSYL)ANTHRANILATE ISOMERASE"/>
    <property type="match status" value="1"/>
</dbReference>
<evidence type="ECO:0000256" key="4">
    <source>
        <dbReference type="ARBA" id="ARBA00022272"/>
    </source>
</evidence>
<dbReference type="InterPro" id="IPR011060">
    <property type="entry name" value="RibuloseP-bd_barrel"/>
</dbReference>
<dbReference type="Proteomes" id="UP000186666">
    <property type="component" value="Unassembled WGS sequence"/>
</dbReference>
<comment type="caution">
    <text evidence="11">The sequence shown here is derived from an EMBL/GenBank/DDBJ whole genome shotgun (WGS) entry which is preliminary data.</text>
</comment>
<protein>
    <recommendedName>
        <fullName evidence="4 9">N-(5'-phosphoribosyl)anthranilate isomerase</fullName>
        <shortName evidence="9">PRAI</shortName>
        <ecNumber evidence="3 9">5.3.1.24</ecNumber>
    </recommendedName>
</protein>
<dbReference type="InterPro" id="IPR044643">
    <property type="entry name" value="TrpF_fam"/>
</dbReference>
<dbReference type="EMBL" id="FTNK01000001">
    <property type="protein sequence ID" value="SIQ30407.1"/>
    <property type="molecule type" value="Genomic_DNA"/>
</dbReference>
<dbReference type="PANTHER" id="PTHR42894">
    <property type="entry name" value="N-(5'-PHOSPHORIBOSYL)ANTHRANILATE ISOMERASE"/>
    <property type="match status" value="1"/>
</dbReference>